<gene>
    <name evidence="5" type="primary">rqcH</name>
    <name evidence="7" type="ORF">I4641_14985</name>
</gene>
<comment type="subunit">
    <text evidence="5">Associates with stalled 50S ribosomal subunits. Binds to RqcP.</text>
</comment>
<dbReference type="Proteomes" id="UP000729733">
    <property type="component" value="Unassembled WGS sequence"/>
</dbReference>
<accession>A0A964BSF1</accession>
<dbReference type="InterPro" id="IPR051608">
    <property type="entry name" value="RQC_Subunit_NEMF"/>
</dbReference>
<dbReference type="GO" id="GO:0043023">
    <property type="term" value="F:ribosomal large subunit binding"/>
    <property type="evidence" value="ECO:0007669"/>
    <property type="project" value="UniProtKB-UniRule"/>
</dbReference>
<keyword evidence="4 5" id="KW-0648">Protein biosynthesis</keyword>
<dbReference type="GO" id="GO:1990112">
    <property type="term" value="C:RQC complex"/>
    <property type="evidence" value="ECO:0007669"/>
    <property type="project" value="TreeGrafter"/>
</dbReference>
<dbReference type="InterPro" id="IPR043682">
    <property type="entry name" value="RqcH_bacterial"/>
</dbReference>
<dbReference type="Pfam" id="PF05833">
    <property type="entry name" value="NFACT_N"/>
    <property type="match status" value="1"/>
</dbReference>
<evidence type="ECO:0000313" key="8">
    <source>
        <dbReference type="Proteomes" id="UP000729733"/>
    </source>
</evidence>
<dbReference type="HAMAP" id="MF_00844_B">
    <property type="entry name" value="RqcH_B"/>
    <property type="match status" value="1"/>
</dbReference>
<comment type="caution">
    <text evidence="7">The sequence shown here is derived from an EMBL/GenBank/DDBJ whole genome shotgun (WGS) entry which is preliminary data.</text>
</comment>
<keyword evidence="2 5" id="KW-0699">rRNA-binding</keyword>
<feature type="domain" description="NFACT RNA-binding" evidence="6">
    <location>
        <begin position="462"/>
        <end position="559"/>
    </location>
</feature>
<evidence type="ECO:0000256" key="3">
    <source>
        <dbReference type="ARBA" id="ARBA00022884"/>
    </source>
</evidence>
<dbReference type="GO" id="GO:0019843">
    <property type="term" value="F:rRNA binding"/>
    <property type="evidence" value="ECO:0007669"/>
    <property type="project" value="UniProtKB-UniRule"/>
</dbReference>
<dbReference type="Gene3D" id="2.30.310.10">
    <property type="entry name" value="ibrinogen binding protein from staphylococcus aureus domain"/>
    <property type="match status" value="1"/>
</dbReference>
<keyword evidence="5" id="KW-0175">Coiled coil</keyword>
<dbReference type="AlphaFoldDB" id="A0A964BSF1"/>
<dbReference type="RefSeq" id="WP_229641350.1">
    <property type="nucleotide sequence ID" value="NZ_JADWDC010000039.1"/>
</dbReference>
<dbReference type="PANTHER" id="PTHR15239">
    <property type="entry name" value="NUCLEAR EXPORT MEDIATOR FACTOR NEMF"/>
    <property type="match status" value="1"/>
</dbReference>
<sequence>MQPVDYTTLMAACTELNRDWIPARIEQIYQRDRFTISLALRTLKAKPWLTICWHPEAARINLGDPPPRIKDTFTFSDQLRHQFKGLALTGIKAIAPWERVLDLQFANRPGEDPLWHLYVEIMGKYSNVILTDADLQIITPARQISSAQSSVRPIQTGQRYEVPPVLTGTTPKLEESFSRWHERVSLIPGQLKGQLLKSYRGLSPRVAEEIAIAANLSPVVQTNTLEARDWQELFKYWQKWLTALDQKQFDPGWLKNGYTVLGWNKTESVKQVQTLLNEYYTQEFNHQQFQQLHHQLNQKLNNLLKKLNIKAKTFRDRLSQSADAESYRHQGDLLMAHLHEIQPGMKSIVIEDFETGKPVKIKLNVEKNPAQNAQAIYKTSQKLKRAKDAVIPLLAEVDAEINYLSQVQTSLNQLQNEKQTADDLQALAEIKDELIQQNYLTSERQGDNRKIDKDSQPYRYLAPSGCEIWVGRNNRQNDILTFRTAVEYDLWFHTQEIPGSHVLLRLDPGAVASEADLQFTADLTAYYSQARESEQVPVTYTKPKDVYKPKGAKPGMVIYKKETVIWGRPQVGKEFVENNIAIA</sequence>
<evidence type="ECO:0000259" key="6">
    <source>
        <dbReference type="Pfam" id="PF05670"/>
    </source>
</evidence>
<evidence type="ECO:0000256" key="1">
    <source>
        <dbReference type="ARBA" id="ARBA00022555"/>
    </source>
</evidence>
<organism evidence="7 8">
    <name type="scientific">Waterburya agarophytonicola KI4</name>
    <dbReference type="NCBI Taxonomy" id="2874699"/>
    <lineage>
        <taxon>Bacteria</taxon>
        <taxon>Bacillati</taxon>
        <taxon>Cyanobacteriota</taxon>
        <taxon>Cyanophyceae</taxon>
        <taxon>Pleurocapsales</taxon>
        <taxon>Hyellaceae</taxon>
        <taxon>Waterburya</taxon>
        <taxon>Waterburya agarophytonicola</taxon>
    </lineage>
</organism>
<comment type="function">
    <text evidence="5">Key component of the ribosome quality control system (RQC), a ribosome-associated complex that mediates the extraction of incompletely synthesized nascent chains from stalled ribosomes and their subsequent degradation. RqcH recruits Ala-charged tRNA, and with RqcP directs the elongation of stalled nascent chains on 50S ribosomal subunits, leading to non-templated C-terminal alanine extensions (Ala tail). The Ala tail promotes nascent chain degradation. May add between 1 and at least 8 Ala residues. Binds to stalled 50S ribosomal subunits.</text>
</comment>
<evidence type="ECO:0000313" key="7">
    <source>
        <dbReference type="EMBL" id="MCC0178284.1"/>
    </source>
</evidence>
<feature type="coiled-coil region" evidence="5">
    <location>
        <begin position="286"/>
        <end position="317"/>
    </location>
</feature>
<feature type="coiled-coil region" evidence="5">
    <location>
        <begin position="404"/>
        <end position="431"/>
    </location>
</feature>
<comment type="similarity">
    <text evidence="5">Belongs to the NEMF family.</text>
</comment>
<dbReference type="InterPro" id="IPR008532">
    <property type="entry name" value="NFACT_RNA-bd"/>
</dbReference>
<dbReference type="Pfam" id="PF05670">
    <property type="entry name" value="NFACT-R_1"/>
    <property type="match status" value="1"/>
</dbReference>
<protein>
    <recommendedName>
        <fullName evidence="5">Rqc2 homolog RqcH</fullName>
        <shortName evidence="5">RqcH</shortName>
    </recommendedName>
</protein>
<proteinExistence type="inferred from homology"/>
<name>A0A964BSF1_9CYAN</name>
<keyword evidence="3 5" id="KW-0694">RNA-binding</keyword>
<keyword evidence="8" id="KW-1185">Reference proteome</keyword>
<keyword evidence="1 5" id="KW-0820">tRNA-binding</keyword>
<dbReference type="GO" id="GO:0000049">
    <property type="term" value="F:tRNA binding"/>
    <property type="evidence" value="ECO:0007669"/>
    <property type="project" value="UniProtKB-UniRule"/>
</dbReference>
<dbReference type="PANTHER" id="PTHR15239:SF6">
    <property type="entry name" value="RIBOSOME QUALITY CONTROL COMPLEX SUBUNIT NEMF"/>
    <property type="match status" value="1"/>
</dbReference>
<evidence type="ECO:0000256" key="4">
    <source>
        <dbReference type="ARBA" id="ARBA00022917"/>
    </source>
</evidence>
<dbReference type="EMBL" id="JADWDC010000039">
    <property type="protein sequence ID" value="MCC0178284.1"/>
    <property type="molecule type" value="Genomic_DNA"/>
</dbReference>
<evidence type="ECO:0000256" key="5">
    <source>
        <dbReference type="HAMAP-Rule" id="MF_00844"/>
    </source>
</evidence>
<evidence type="ECO:0000256" key="2">
    <source>
        <dbReference type="ARBA" id="ARBA00022730"/>
    </source>
</evidence>
<reference evidence="7" key="1">
    <citation type="journal article" date="2021" name="Antonie Van Leeuwenhoek">
        <title>Draft genome and description of Waterburya agarophytonicola gen. nov. sp. nov. (Pleurocapsales, Cyanobacteria): a seaweed symbiont.</title>
        <authorList>
            <person name="Bonthond G."/>
            <person name="Shalygin S."/>
            <person name="Bayer T."/>
            <person name="Weinberger F."/>
        </authorList>
    </citation>
    <scope>NUCLEOTIDE SEQUENCE</scope>
    <source>
        <strain evidence="7">KI4</strain>
    </source>
</reference>
<dbReference type="GO" id="GO:0072344">
    <property type="term" value="P:rescue of stalled ribosome"/>
    <property type="evidence" value="ECO:0007669"/>
    <property type="project" value="UniProtKB-UniRule"/>
</dbReference>